<reference evidence="1 2" key="1">
    <citation type="submission" date="2016-03" db="EMBL/GenBank/DDBJ databases">
        <title>Comparative genomics of the ectomycorrhizal sister species Rhizopogon vinicolor and Rhizopogon vesiculosus (Basidiomycota: Boletales) reveals a divergence of the mating type B locus.</title>
        <authorList>
            <person name="Mujic A.B."/>
            <person name="Kuo A."/>
            <person name="Tritt A."/>
            <person name="Lipzen A."/>
            <person name="Chen C."/>
            <person name="Johnson J."/>
            <person name="Sharma A."/>
            <person name="Barry K."/>
            <person name="Grigoriev I.V."/>
            <person name="Spatafora J.W."/>
        </authorList>
    </citation>
    <scope>NUCLEOTIDE SEQUENCE [LARGE SCALE GENOMIC DNA]</scope>
    <source>
        <strain evidence="1 2">AM-OR11-056</strain>
    </source>
</reference>
<dbReference type="AlphaFoldDB" id="A0A1J8PQ82"/>
<comment type="caution">
    <text evidence="1">The sequence shown here is derived from an EMBL/GenBank/DDBJ whole genome shotgun (WGS) entry which is preliminary data.</text>
</comment>
<dbReference type="Proteomes" id="UP000183567">
    <property type="component" value="Unassembled WGS sequence"/>
</dbReference>
<gene>
    <name evidence="1" type="ORF">AZE42_12336</name>
</gene>
<organism evidence="1 2">
    <name type="scientific">Rhizopogon vesiculosus</name>
    <dbReference type="NCBI Taxonomy" id="180088"/>
    <lineage>
        <taxon>Eukaryota</taxon>
        <taxon>Fungi</taxon>
        <taxon>Dikarya</taxon>
        <taxon>Basidiomycota</taxon>
        <taxon>Agaricomycotina</taxon>
        <taxon>Agaricomycetes</taxon>
        <taxon>Agaricomycetidae</taxon>
        <taxon>Boletales</taxon>
        <taxon>Suillineae</taxon>
        <taxon>Rhizopogonaceae</taxon>
        <taxon>Rhizopogon</taxon>
    </lineage>
</organism>
<name>A0A1J8PQ82_9AGAM</name>
<dbReference type="EMBL" id="LVVM01005698">
    <property type="protein sequence ID" value="OJA09955.1"/>
    <property type="molecule type" value="Genomic_DNA"/>
</dbReference>
<evidence type="ECO:0000313" key="1">
    <source>
        <dbReference type="EMBL" id="OJA09955.1"/>
    </source>
</evidence>
<proteinExistence type="predicted"/>
<protein>
    <submittedName>
        <fullName evidence="1">Uncharacterized protein</fullName>
    </submittedName>
</protein>
<keyword evidence="2" id="KW-1185">Reference proteome</keyword>
<accession>A0A1J8PQ82</accession>
<evidence type="ECO:0000313" key="2">
    <source>
        <dbReference type="Proteomes" id="UP000183567"/>
    </source>
</evidence>
<sequence length="47" mass="5233">MGREYARVRPQMCSRVLVTTQAGGRRVDQSQRHGAIESIASFIEGRA</sequence>